<evidence type="ECO:0000256" key="2">
    <source>
        <dbReference type="ARBA" id="ARBA00006679"/>
    </source>
</evidence>
<dbReference type="EMBL" id="SGIM01000008">
    <property type="protein sequence ID" value="RZF51705.1"/>
    <property type="molecule type" value="Genomic_DNA"/>
</dbReference>
<comment type="subcellular location">
    <subcellularLocation>
        <location evidence="1">Cell membrane</location>
        <topology evidence="1">Multi-pass membrane protein</topology>
    </subcellularLocation>
</comment>
<evidence type="ECO:0000256" key="4">
    <source>
        <dbReference type="ARBA" id="ARBA00022692"/>
    </source>
</evidence>
<keyword evidence="5 7" id="KW-1133">Transmembrane helix</keyword>
<dbReference type="InterPro" id="IPR032808">
    <property type="entry name" value="DoxX"/>
</dbReference>
<evidence type="ECO:0000256" key="7">
    <source>
        <dbReference type="SAM" id="Phobius"/>
    </source>
</evidence>
<dbReference type="Proteomes" id="UP000292110">
    <property type="component" value="Unassembled WGS sequence"/>
</dbReference>
<evidence type="ECO:0000256" key="5">
    <source>
        <dbReference type="ARBA" id="ARBA00022989"/>
    </source>
</evidence>
<dbReference type="RefSeq" id="WP_130162397.1">
    <property type="nucleotide sequence ID" value="NZ_SGIM01000008.1"/>
</dbReference>
<comment type="caution">
    <text evidence="8">The sequence shown here is derived from an EMBL/GenBank/DDBJ whole genome shotgun (WGS) entry which is preliminary data.</text>
</comment>
<organism evidence="8 9">
    <name type="scientific">Acinetobacter halotolerans</name>
    <dbReference type="NCBI Taxonomy" id="1752076"/>
    <lineage>
        <taxon>Bacteria</taxon>
        <taxon>Pseudomonadati</taxon>
        <taxon>Pseudomonadota</taxon>
        <taxon>Gammaproteobacteria</taxon>
        <taxon>Moraxellales</taxon>
        <taxon>Moraxellaceae</taxon>
        <taxon>Acinetobacter</taxon>
    </lineage>
</organism>
<protein>
    <submittedName>
        <fullName evidence="8">DoxX family protein</fullName>
    </submittedName>
</protein>
<feature type="transmembrane region" description="Helical" evidence="7">
    <location>
        <begin position="119"/>
        <end position="137"/>
    </location>
</feature>
<name>A0A4Q6X8C8_9GAMM</name>
<keyword evidence="4 7" id="KW-0812">Transmembrane</keyword>
<dbReference type="PANTHER" id="PTHR33452">
    <property type="entry name" value="OXIDOREDUCTASE CATD-RELATED"/>
    <property type="match status" value="1"/>
</dbReference>
<evidence type="ECO:0000256" key="3">
    <source>
        <dbReference type="ARBA" id="ARBA00022475"/>
    </source>
</evidence>
<evidence type="ECO:0000256" key="1">
    <source>
        <dbReference type="ARBA" id="ARBA00004651"/>
    </source>
</evidence>
<evidence type="ECO:0000313" key="8">
    <source>
        <dbReference type="EMBL" id="RZF51705.1"/>
    </source>
</evidence>
<dbReference type="InterPro" id="IPR051907">
    <property type="entry name" value="DoxX-like_oxidoreductase"/>
</dbReference>
<keyword evidence="6 7" id="KW-0472">Membrane</keyword>
<comment type="similarity">
    <text evidence="2">Belongs to the DoxX family.</text>
</comment>
<evidence type="ECO:0000313" key="9">
    <source>
        <dbReference type="Proteomes" id="UP000292110"/>
    </source>
</evidence>
<dbReference type="AlphaFoldDB" id="A0A4Q6X8C8"/>
<keyword evidence="3" id="KW-1003">Cell membrane</keyword>
<proteinExistence type="inferred from homology"/>
<accession>A0A4Q6X8C8</accession>
<sequence length="155" mass="17769">MLKLIYDNPLYKMPIQQFVLFLARISLGIFFFTTGFNKLFVEKNKLIMLETIIDAGIPFPEMMSSFVSATEMLAGFLLIIGLFTQISSILLFIICLTALYTVGIHTIPPNLDSISWLSWFFYVHDLLYMLILAILITSKPQCMALDHFISKKLRS</sequence>
<gene>
    <name evidence="8" type="ORF">EXE30_10870</name>
</gene>
<evidence type="ECO:0000256" key="6">
    <source>
        <dbReference type="ARBA" id="ARBA00023136"/>
    </source>
</evidence>
<feature type="transmembrane region" description="Helical" evidence="7">
    <location>
        <begin position="20"/>
        <end position="41"/>
    </location>
</feature>
<feature type="transmembrane region" description="Helical" evidence="7">
    <location>
        <begin position="72"/>
        <end position="99"/>
    </location>
</feature>
<keyword evidence="9" id="KW-1185">Reference proteome</keyword>
<reference evidence="8 9" key="1">
    <citation type="submission" date="2019-02" db="EMBL/GenBank/DDBJ databases">
        <title>The draft genome of Acinetobacter halotolerans strain JCM 31009.</title>
        <authorList>
            <person name="Qin J."/>
            <person name="Feng Y."/>
            <person name="Nemec A."/>
            <person name="Zong Z."/>
        </authorList>
    </citation>
    <scope>NUCLEOTIDE SEQUENCE [LARGE SCALE GENOMIC DNA]</scope>
    <source>
        <strain evidence="8 9">JCM 31009</strain>
    </source>
</reference>
<dbReference type="GO" id="GO:0005886">
    <property type="term" value="C:plasma membrane"/>
    <property type="evidence" value="ECO:0007669"/>
    <property type="project" value="UniProtKB-SubCell"/>
</dbReference>
<dbReference type="Pfam" id="PF07681">
    <property type="entry name" value="DoxX"/>
    <property type="match status" value="1"/>
</dbReference>
<dbReference type="PANTHER" id="PTHR33452:SF1">
    <property type="entry name" value="INNER MEMBRANE PROTEIN YPHA-RELATED"/>
    <property type="match status" value="1"/>
</dbReference>